<gene>
    <name evidence="2" type="ORF">JKJ07_09730</name>
</gene>
<comment type="caution">
    <text evidence="2">The sequence shown here is derived from an EMBL/GenBank/DDBJ whole genome shotgun (WGS) entry which is preliminary data.</text>
</comment>
<reference evidence="2 3" key="1">
    <citation type="submission" date="2021-01" db="EMBL/GenBank/DDBJ databases">
        <title>Actinoplanes sp. nov. LDG1-01 isolated from lichen.</title>
        <authorList>
            <person name="Saeng-In P."/>
            <person name="Phongsopitanun W."/>
            <person name="Kanchanasin P."/>
            <person name="Yuki M."/>
            <person name="Kudo T."/>
            <person name="Ohkuma M."/>
            <person name="Tanasupawat S."/>
        </authorList>
    </citation>
    <scope>NUCLEOTIDE SEQUENCE [LARGE SCALE GENOMIC DNA]</scope>
    <source>
        <strain evidence="2 3">LDG1-01</strain>
    </source>
</reference>
<keyword evidence="1" id="KW-0472">Membrane</keyword>
<protein>
    <recommendedName>
        <fullName evidence="4">LytR/CpsA/Psr regulator C-terminal domain-containing protein</fullName>
    </recommendedName>
</protein>
<name>A0ABS1VIQ0_9ACTN</name>
<evidence type="ECO:0008006" key="4">
    <source>
        <dbReference type="Google" id="ProtNLM"/>
    </source>
</evidence>
<accession>A0ABS1VIQ0</accession>
<evidence type="ECO:0000256" key="1">
    <source>
        <dbReference type="SAM" id="Phobius"/>
    </source>
</evidence>
<keyword evidence="1" id="KW-1133">Transmembrane helix</keyword>
<sequence>MAAVTAPERVSRSAAEPTRRKRRWLLGGVVAAWIVVVSVLAVWSVGHERATVPEQRDLKLAVADLQQAAGVVYAAAGGDGRAVELGALELTKECRITPARSGLVAARNVTVLVPTGGTAEAVRAIADRLPPGWAADVTEERGGTRVSLHADAGNFIGIDTATESTGQVFSLRLTTGCRPIDGRTPESADPATPSAPAALGDVLRGLTAGRTEPRARAVTCPSGAVAGSYVLEGVPKTDDLAGRMRKLAGEATLVSTDAGAYAYRSGADSVLVLPSPADKLRVVVSTPCQ</sequence>
<feature type="transmembrane region" description="Helical" evidence="1">
    <location>
        <begin position="24"/>
        <end position="46"/>
    </location>
</feature>
<keyword evidence="1" id="KW-0812">Transmembrane</keyword>
<evidence type="ECO:0000313" key="3">
    <source>
        <dbReference type="Proteomes" id="UP000598996"/>
    </source>
</evidence>
<dbReference type="EMBL" id="JAENHO010000003">
    <property type="protein sequence ID" value="MBL7254589.1"/>
    <property type="molecule type" value="Genomic_DNA"/>
</dbReference>
<keyword evidence="3" id="KW-1185">Reference proteome</keyword>
<dbReference type="RefSeq" id="WP_202991063.1">
    <property type="nucleotide sequence ID" value="NZ_JAENHO010000003.1"/>
</dbReference>
<proteinExistence type="predicted"/>
<organism evidence="2 3">
    <name type="scientific">Paractinoplanes lichenicola</name>
    <dbReference type="NCBI Taxonomy" id="2802976"/>
    <lineage>
        <taxon>Bacteria</taxon>
        <taxon>Bacillati</taxon>
        <taxon>Actinomycetota</taxon>
        <taxon>Actinomycetes</taxon>
        <taxon>Micromonosporales</taxon>
        <taxon>Micromonosporaceae</taxon>
        <taxon>Paractinoplanes</taxon>
    </lineage>
</organism>
<dbReference type="Proteomes" id="UP000598996">
    <property type="component" value="Unassembled WGS sequence"/>
</dbReference>
<evidence type="ECO:0000313" key="2">
    <source>
        <dbReference type="EMBL" id="MBL7254589.1"/>
    </source>
</evidence>